<dbReference type="GO" id="GO:0009306">
    <property type="term" value="P:protein secretion"/>
    <property type="evidence" value="ECO:0007669"/>
    <property type="project" value="InterPro"/>
</dbReference>
<keyword evidence="5" id="KW-1185">Reference proteome</keyword>
<reference evidence="5" key="1">
    <citation type="submission" date="2017-01" db="EMBL/GenBank/DDBJ databases">
        <authorList>
            <person name="Brunel B."/>
        </authorList>
    </citation>
    <scope>NUCLEOTIDE SEQUENCE [LARGE SCALE GENOMIC DNA]</scope>
</reference>
<dbReference type="STRING" id="1631249.BQ8794_200253"/>
<feature type="compositionally biased region" description="Polar residues" evidence="2">
    <location>
        <begin position="173"/>
        <end position="184"/>
    </location>
</feature>
<organism evidence="4 5">
    <name type="scientific">Mesorhizobium prunaredense</name>
    <dbReference type="NCBI Taxonomy" id="1631249"/>
    <lineage>
        <taxon>Bacteria</taxon>
        <taxon>Pseudomonadati</taxon>
        <taxon>Pseudomonadota</taxon>
        <taxon>Alphaproteobacteria</taxon>
        <taxon>Hyphomicrobiales</taxon>
        <taxon>Phyllobacteriaceae</taxon>
        <taxon>Mesorhizobium</taxon>
    </lineage>
</organism>
<dbReference type="PANTHER" id="PTHR30332">
    <property type="entry name" value="PROBABLE GENERAL SECRETION PATHWAY PROTEIN D"/>
    <property type="match status" value="1"/>
</dbReference>
<dbReference type="PROSITE" id="PS50914">
    <property type="entry name" value="BON"/>
    <property type="match status" value="1"/>
</dbReference>
<dbReference type="AlphaFoldDB" id="A0A1R3V607"/>
<feature type="region of interest" description="Disordered" evidence="2">
    <location>
        <begin position="173"/>
        <end position="194"/>
    </location>
</feature>
<dbReference type="InterPro" id="IPR001775">
    <property type="entry name" value="GspD/PilQ"/>
</dbReference>
<evidence type="ECO:0000256" key="1">
    <source>
        <dbReference type="RuleBase" id="RU004003"/>
    </source>
</evidence>
<dbReference type="Pfam" id="PF00263">
    <property type="entry name" value="Secretin"/>
    <property type="match status" value="1"/>
</dbReference>
<proteinExistence type="inferred from homology"/>
<gene>
    <name evidence="4" type="ORF">BQ8794_200253</name>
</gene>
<dbReference type="RefSeq" id="WP_077377315.1">
    <property type="nucleotide sequence ID" value="NZ_FTPD01000013.1"/>
</dbReference>
<dbReference type="SMART" id="SM00749">
    <property type="entry name" value="BON"/>
    <property type="match status" value="1"/>
</dbReference>
<comment type="similarity">
    <text evidence="1">Belongs to the bacterial secretin family.</text>
</comment>
<name>A0A1R3V607_9HYPH</name>
<dbReference type="PRINTS" id="PR00811">
    <property type="entry name" value="BCTERIALGSPD"/>
</dbReference>
<dbReference type="InterPro" id="IPR032789">
    <property type="entry name" value="T2SS-T3SS_pil_N"/>
</dbReference>
<dbReference type="PANTHER" id="PTHR30332:SF17">
    <property type="entry name" value="TYPE IV PILIATION SYSTEM PROTEIN DR_0774-RELATED"/>
    <property type="match status" value="1"/>
</dbReference>
<dbReference type="InterPro" id="IPR014004">
    <property type="entry name" value="Transpt-assoc_nodulatn_dom_bac"/>
</dbReference>
<evidence type="ECO:0000259" key="3">
    <source>
        <dbReference type="PROSITE" id="PS50914"/>
    </source>
</evidence>
<dbReference type="EMBL" id="FTPD01000013">
    <property type="protein sequence ID" value="SIT55250.1"/>
    <property type="molecule type" value="Genomic_DNA"/>
</dbReference>
<dbReference type="InterPro" id="IPR007055">
    <property type="entry name" value="BON_dom"/>
</dbReference>
<dbReference type="InterPro" id="IPR050810">
    <property type="entry name" value="Bact_Secretion_Sys_Channel"/>
</dbReference>
<dbReference type="Pfam" id="PF13629">
    <property type="entry name" value="T2SS-T3SS_pil_N"/>
    <property type="match status" value="1"/>
</dbReference>
<evidence type="ECO:0000313" key="5">
    <source>
        <dbReference type="Proteomes" id="UP000188388"/>
    </source>
</evidence>
<dbReference type="Proteomes" id="UP000188388">
    <property type="component" value="Unassembled WGS sequence"/>
</dbReference>
<accession>A0A1R3V607</accession>
<dbReference type="InterPro" id="IPR004846">
    <property type="entry name" value="T2SS/T3SS_dom"/>
</dbReference>
<evidence type="ECO:0000256" key="2">
    <source>
        <dbReference type="SAM" id="MobiDB-lite"/>
    </source>
</evidence>
<protein>
    <submittedName>
        <fullName evidence="4">Pilus assembly protein CpaC</fullName>
    </submittedName>
</protein>
<dbReference type="GO" id="GO:0015627">
    <property type="term" value="C:type II protein secretion system complex"/>
    <property type="evidence" value="ECO:0007669"/>
    <property type="project" value="TreeGrafter"/>
</dbReference>
<sequence length="513" mass="54149">MRLNAGLPVTLAAAIGLFLLGSNAHGLLEANAASRNAEVSASTATQRVKLGLNKSVVIDLPSDAYDILVANPAVADAVTRTARRIYLFGKAVGDTNIFVFGPNGEQIVSLDLAVERDVAGLEDYIRRFIPSSAITVELLNDNVVLTGTVDTPLDAKRAVDLATIFVSGGEATTGQYSQTASGGSAESGVDIDNPDSERRVSQIVNLLQIIGDDQVTLKVTVAEVSRSVMKQLGVNLIGKGSSDGFSFGAMSSPPYGLGKPISQYSNLQLGDALGNGLQAYINAMEQSGVMKTLAEPTLTAVSGEKATFKVGGEFNLITSRTSNVSEDNITGQVTYSNEKLEYGIGLEFQPVVLSAGRISLKVRTSVSEPTTEGATVLEAAGDLPGTTLLSIRKRLADTTIELPSGGSMMIAGLVRDDIRQAVAGLPGLTKIPVLGTLFRSRDFVRNETELVIIITPYLVKPVTRNALAKPDDNFNAASDGAGMFLGRVNRVYGTMQTDKPNGRYHGVVGFIYK</sequence>
<feature type="domain" description="BON" evidence="3">
    <location>
        <begin position="110"/>
        <end position="180"/>
    </location>
</feature>
<evidence type="ECO:0000313" key="4">
    <source>
        <dbReference type="EMBL" id="SIT55250.1"/>
    </source>
</evidence>